<name>A0A9P6ETH4_9AGAR</name>
<feature type="compositionally biased region" description="Low complexity" evidence="1">
    <location>
        <begin position="394"/>
        <end position="408"/>
    </location>
</feature>
<organism evidence="3 4">
    <name type="scientific">Crepidotus variabilis</name>
    <dbReference type="NCBI Taxonomy" id="179855"/>
    <lineage>
        <taxon>Eukaryota</taxon>
        <taxon>Fungi</taxon>
        <taxon>Dikarya</taxon>
        <taxon>Basidiomycota</taxon>
        <taxon>Agaricomycotina</taxon>
        <taxon>Agaricomycetes</taxon>
        <taxon>Agaricomycetidae</taxon>
        <taxon>Agaricales</taxon>
        <taxon>Agaricineae</taxon>
        <taxon>Crepidotaceae</taxon>
        <taxon>Crepidotus</taxon>
    </lineage>
</organism>
<dbReference type="AlphaFoldDB" id="A0A9P6ETH4"/>
<feature type="compositionally biased region" description="Basic and acidic residues" evidence="1">
    <location>
        <begin position="368"/>
        <end position="379"/>
    </location>
</feature>
<dbReference type="SUPFAM" id="SSF81296">
    <property type="entry name" value="E set domains"/>
    <property type="match status" value="1"/>
</dbReference>
<comment type="caution">
    <text evidence="3">The sequence shown here is derived from an EMBL/GenBank/DDBJ whole genome shotgun (WGS) entry which is preliminary data.</text>
</comment>
<keyword evidence="4" id="KW-1185">Reference proteome</keyword>
<proteinExistence type="predicted"/>
<feature type="region of interest" description="Disordered" evidence="1">
    <location>
        <begin position="356"/>
        <end position="499"/>
    </location>
</feature>
<evidence type="ECO:0000259" key="2">
    <source>
        <dbReference type="Pfam" id="PF16561"/>
    </source>
</evidence>
<feature type="compositionally biased region" description="Low complexity" evidence="1">
    <location>
        <begin position="135"/>
        <end position="145"/>
    </location>
</feature>
<dbReference type="Proteomes" id="UP000807306">
    <property type="component" value="Unassembled WGS sequence"/>
</dbReference>
<dbReference type="Gene3D" id="2.60.40.10">
    <property type="entry name" value="Immunoglobulins"/>
    <property type="match status" value="1"/>
</dbReference>
<feature type="domain" description="AMP-activated protein kinase glycogen-binding" evidence="2">
    <location>
        <begin position="9"/>
        <end position="87"/>
    </location>
</feature>
<dbReference type="InterPro" id="IPR013783">
    <property type="entry name" value="Ig-like_fold"/>
</dbReference>
<gene>
    <name evidence="3" type="ORF">CPB83DRAFT_879223</name>
</gene>
<accession>A0A9P6ETH4</accession>
<evidence type="ECO:0000313" key="4">
    <source>
        <dbReference type="Proteomes" id="UP000807306"/>
    </source>
</evidence>
<dbReference type="EMBL" id="MU157825">
    <property type="protein sequence ID" value="KAF9534966.1"/>
    <property type="molecule type" value="Genomic_DNA"/>
</dbReference>
<evidence type="ECO:0000313" key="3">
    <source>
        <dbReference type="EMBL" id="KAF9534966.1"/>
    </source>
</evidence>
<sequence>MADANLHEVNFQWPHTHPTTVIVTGTFDGWAKTLHLKKTSTGFEGSAKIPWDQTIKYKFIVDGQWLVNRRLPIDVERGSGFVNNVYTAPARPAFVDTPAVLPPVSVNSNVDKANGPIEAAAKGEKESNGHAVHENGNGNSAAASDKAGDKSEQTKVSGSPRLPQLLSDLASTIVAGHGTNSAYQYVTSGFGAAVHSVVGVDPIALPTPKAEDKFDRPFETVTTPNSLEPQTMTTTTAASLTVSAQSNNSPPVSPVAPIVPIMIVPVNAPENCTIPSASPPTEEVVAAPVSVPEVDPPVSEIVNGDSEATKEVALKAEEPSTHAPIVSETGVEPIVSDLKTAESKPAEDTPVAVVAAESKGATTSPSPAKEESSTDKEVTPEPTPEPTSVINTDKAVVAEAVPAVGAEAPKPESKIEGPPTKINGEKKESEPTPIAAPAENSKPATSEAPKSPPATPNKAQVFPTSGNRSPTPTSPSKSPSRFSSIRSGAGSKRKSSILGKLKHIFVKDKDEKEVKEKK</sequence>
<feature type="region of interest" description="Disordered" evidence="1">
    <location>
        <begin position="121"/>
        <end position="162"/>
    </location>
</feature>
<dbReference type="Pfam" id="PF16561">
    <property type="entry name" value="AMPK1_CBM"/>
    <property type="match status" value="1"/>
</dbReference>
<protein>
    <recommendedName>
        <fullName evidence="2">AMP-activated protein kinase glycogen-binding domain-containing protein</fullName>
    </recommendedName>
</protein>
<feature type="compositionally biased region" description="Low complexity" evidence="1">
    <location>
        <begin position="468"/>
        <end position="487"/>
    </location>
</feature>
<dbReference type="CDD" id="cd02859">
    <property type="entry name" value="E_set_AMPKbeta_like_N"/>
    <property type="match status" value="1"/>
</dbReference>
<dbReference type="OrthoDB" id="5873279at2759"/>
<feature type="compositionally biased region" description="Basic and acidic residues" evidence="1">
    <location>
        <begin position="121"/>
        <end position="133"/>
    </location>
</feature>
<reference evidence="3" key="1">
    <citation type="submission" date="2020-11" db="EMBL/GenBank/DDBJ databases">
        <authorList>
            <consortium name="DOE Joint Genome Institute"/>
            <person name="Ahrendt S."/>
            <person name="Riley R."/>
            <person name="Andreopoulos W."/>
            <person name="Labutti K."/>
            <person name="Pangilinan J."/>
            <person name="Ruiz-Duenas F.J."/>
            <person name="Barrasa J.M."/>
            <person name="Sanchez-Garcia M."/>
            <person name="Camarero S."/>
            <person name="Miyauchi S."/>
            <person name="Serrano A."/>
            <person name="Linde D."/>
            <person name="Babiker R."/>
            <person name="Drula E."/>
            <person name="Ayuso-Fernandez I."/>
            <person name="Pacheco R."/>
            <person name="Padilla G."/>
            <person name="Ferreira P."/>
            <person name="Barriuso J."/>
            <person name="Kellner H."/>
            <person name="Castanera R."/>
            <person name="Alfaro M."/>
            <person name="Ramirez L."/>
            <person name="Pisabarro A.G."/>
            <person name="Kuo A."/>
            <person name="Tritt A."/>
            <person name="Lipzen A."/>
            <person name="He G."/>
            <person name="Yan M."/>
            <person name="Ng V."/>
            <person name="Cullen D."/>
            <person name="Martin F."/>
            <person name="Rosso M.-N."/>
            <person name="Henrissat B."/>
            <person name="Hibbett D."/>
            <person name="Martinez A.T."/>
            <person name="Grigoriev I.V."/>
        </authorList>
    </citation>
    <scope>NUCLEOTIDE SEQUENCE</scope>
    <source>
        <strain evidence="3">CBS 506.95</strain>
    </source>
</reference>
<dbReference type="InterPro" id="IPR014756">
    <property type="entry name" value="Ig_E-set"/>
</dbReference>
<evidence type="ECO:0000256" key="1">
    <source>
        <dbReference type="SAM" id="MobiDB-lite"/>
    </source>
</evidence>
<dbReference type="InterPro" id="IPR032640">
    <property type="entry name" value="AMPK1_CBM"/>
</dbReference>